<dbReference type="EMBL" id="BAABJX010000004">
    <property type="protein sequence ID" value="GAA4820922.1"/>
    <property type="molecule type" value="Genomic_DNA"/>
</dbReference>
<feature type="transmembrane region" description="Helical" evidence="2">
    <location>
        <begin position="529"/>
        <end position="550"/>
    </location>
</feature>
<gene>
    <name evidence="4" type="ORF">GCM10023331_01570</name>
</gene>
<dbReference type="Proteomes" id="UP001500298">
    <property type="component" value="Unassembled WGS sequence"/>
</dbReference>
<dbReference type="Pfam" id="PF03109">
    <property type="entry name" value="ABC1"/>
    <property type="match status" value="1"/>
</dbReference>
<evidence type="ECO:0000313" key="4">
    <source>
        <dbReference type="EMBL" id="GAA4820922.1"/>
    </source>
</evidence>
<keyword evidence="2" id="KW-0812">Transmembrane</keyword>
<dbReference type="PANTHER" id="PTHR10566">
    <property type="entry name" value="CHAPERONE-ACTIVITY OF BC1 COMPLEX CABC1 -RELATED"/>
    <property type="match status" value="1"/>
</dbReference>
<evidence type="ECO:0000259" key="3">
    <source>
        <dbReference type="PROSITE" id="PS50011"/>
    </source>
</evidence>
<feature type="domain" description="Protein kinase" evidence="3">
    <location>
        <begin position="124"/>
        <end position="557"/>
    </location>
</feature>
<evidence type="ECO:0000256" key="1">
    <source>
        <dbReference type="ARBA" id="ARBA00009670"/>
    </source>
</evidence>
<evidence type="ECO:0000256" key="2">
    <source>
        <dbReference type="SAM" id="Phobius"/>
    </source>
</evidence>
<dbReference type="SUPFAM" id="SSF56112">
    <property type="entry name" value="Protein kinase-like (PK-like)"/>
    <property type="match status" value="1"/>
</dbReference>
<dbReference type="GO" id="GO:0016301">
    <property type="term" value="F:kinase activity"/>
    <property type="evidence" value="ECO:0007669"/>
    <property type="project" value="UniProtKB-KW"/>
</dbReference>
<keyword evidence="2" id="KW-1133">Transmembrane helix</keyword>
<accession>A0ABP9CWD4</accession>
<dbReference type="PROSITE" id="PS50011">
    <property type="entry name" value="PROTEIN_KINASE_DOM"/>
    <property type="match status" value="1"/>
</dbReference>
<dbReference type="PANTHER" id="PTHR10566:SF113">
    <property type="entry name" value="PROTEIN ACTIVITY OF BC1 COMPLEX KINASE 7, CHLOROPLASTIC"/>
    <property type="match status" value="1"/>
</dbReference>
<dbReference type="CDD" id="cd05121">
    <property type="entry name" value="ABC1_ADCK3-like"/>
    <property type="match status" value="1"/>
</dbReference>
<evidence type="ECO:0000313" key="5">
    <source>
        <dbReference type="Proteomes" id="UP001500298"/>
    </source>
</evidence>
<keyword evidence="4" id="KW-0418">Kinase</keyword>
<dbReference type="InterPro" id="IPR050154">
    <property type="entry name" value="UbiB_kinase"/>
</dbReference>
<dbReference type="InterPro" id="IPR000719">
    <property type="entry name" value="Prot_kinase_dom"/>
</dbReference>
<name>A0ABP9CWD4_9BACT</name>
<organism evidence="4 5">
    <name type="scientific">Algivirga pacifica</name>
    <dbReference type="NCBI Taxonomy" id="1162670"/>
    <lineage>
        <taxon>Bacteria</taxon>
        <taxon>Pseudomonadati</taxon>
        <taxon>Bacteroidota</taxon>
        <taxon>Cytophagia</taxon>
        <taxon>Cytophagales</taxon>
        <taxon>Flammeovirgaceae</taxon>
        <taxon>Algivirga</taxon>
    </lineage>
</organism>
<dbReference type="RefSeq" id="WP_345368506.1">
    <property type="nucleotide sequence ID" value="NZ_BAABJX010000004.1"/>
</dbReference>
<keyword evidence="5" id="KW-1185">Reference proteome</keyword>
<comment type="caution">
    <text evidence="4">The sequence shown here is derived from an EMBL/GenBank/DDBJ whole genome shotgun (WGS) entry which is preliminary data.</text>
</comment>
<sequence>MFFDRTVRNIQRIQQVIVILLEYGFEDVVTNTKLNRFVKEGWTRRNRPITAYSRWERVRMVIEELGPTFIKFAQLLSNRPDLLPKGLIREFEKLQDSVPPIDVDLARHIVETETGRSIDELFVYFDEVPLGSASIGQVHRARLLSGEDVVIKVQRPEADKQMRTDLALLMDIIRLMENFFKNNGILNPIEVVQAFEKSMNEELDYRIEIRNLINFKKAYEKDPHLYVPKAYKELSTRKILTMEFVSGCKITDKERLLEWGLEPKHVVKHGLQIYLKQIFEMGYFHADPHPGNILVRPDGKIILLDFGMIGKMSRYQRYAFANFMVSLSNGDAKGVSVYLRKLSHDGEVENARELESDLSELVDDFIVYGGDDTEIGDIVSRLQKVIYRHRLSVAGVVFLILRALTILDGIGRKLYSDFEIIPVIRPYGAKLLREQFTTKNISSDLYYSFLQFSSLLYNLPLELRFILKKARTGKLFFNHHIEGLEQLTTTIDQVVSRLNVTLILLAVFLGSSIVTASDSQYLARNTWGIPYVSMVGYVISILLVILLSILKNFRKND</sequence>
<keyword evidence="2" id="KW-0472">Membrane</keyword>
<proteinExistence type="inferred from homology"/>
<dbReference type="Gene3D" id="1.10.510.10">
    <property type="entry name" value="Transferase(Phosphotransferase) domain 1"/>
    <property type="match status" value="1"/>
</dbReference>
<feature type="transmembrane region" description="Helical" evidence="2">
    <location>
        <begin position="391"/>
        <end position="410"/>
    </location>
</feature>
<dbReference type="InterPro" id="IPR004147">
    <property type="entry name" value="ABC1_dom"/>
</dbReference>
<dbReference type="InterPro" id="IPR011009">
    <property type="entry name" value="Kinase-like_dom_sf"/>
</dbReference>
<keyword evidence="4" id="KW-0808">Transferase</keyword>
<protein>
    <submittedName>
        <fullName evidence="4">AarF/ABC1/UbiB kinase family protein</fullName>
    </submittedName>
</protein>
<reference evidence="5" key="1">
    <citation type="journal article" date="2019" name="Int. J. Syst. Evol. Microbiol.">
        <title>The Global Catalogue of Microorganisms (GCM) 10K type strain sequencing project: providing services to taxonomists for standard genome sequencing and annotation.</title>
        <authorList>
            <consortium name="The Broad Institute Genomics Platform"/>
            <consortium name="The Broad Institute Genome Sequencing Center for Infectious Disease"/>
            <person name="Wu L."/>
            <person name="Ma J."/>
        </authorList>
    </citation>
    <scope>NUCLEOTIDE SEQUENCE [LARGE SCALE GENOMIC DNA]</scope>
    <source>
        <strain evidence="5">JCM 18326</strain>
    </source>
</reference>
<comment type="similarity">
    <text evidence="1">Belongs to the protein kinase superfamily. ADCK protein kinase family.</text>
</comment>
<feature type="transmembrane region" description="Helical" evidence="2">
    <location>
        <begin position="498"/>
        <end position="517"/>
    </location>
</feature>
<feature type="transmembrane region" description="Helical" evidence="2">
    <location>
        <begin position="445"/>
        <end position="467"/>
    </location>
</feature>